<evidence type="ECO:0000256" key="4">
    <source>
        <dbReference type="ARBA" id="ARBA00022496"/>
    </source>
</evidence>
<keyword evidence="16" id="KW-1185">Reference proteome</keyword>
<feature type="signal peptide" evidence="13">
    <location>
        <begin position="1"/>
        <end position="27"/>
    </location>
</feature>
<organism evidence="15 16">
    <name type="scientific">Frateuria terrea</name>
    <dbReference type="NCBI Taxonomy" id="529704"/>
    <lineage>
        <taxon>Bacteria</taxon>
        <taxon>Pseudomonadati</taxon>
        <taxon>Pseudomonadota</taxon>
        <taxon>Gammaproteobacteria</taxon>
        <taxon>Lysobacterales</taxon>
        <taxon>Rhodanobacteraceae</taxon>
        <taxon>Frateuria</taxon>
    </lineage>
</organism>
<dbReference type="STRING" id="529704.SAMN02927913_3061"/>
<gene>
    <name evidence="15" type="ORF">SAMN04487997_2169</name>
</gene>
<keyword evidence="3 10" id="KW-1134">Transmembrane beta strand</keyword>
<keyword evidence="8 10" id="KW-0472">Membrane</keyword>
<dbReference type="GO" id="GO:0006826">
    <property type="term" value="P:iron ion transport"/>
    <property type="evidence" value="ECO:0007669"/>
    <property type="project" value="UniProtKB-KW"/>
</dbReference>
<dbReference type="Pfam" id="PF00593">
    <property type="entry name" value="TonB_dep_Rec_b-barrel"/>
    <property type="match status" value="1"/>
</dbReference>
<dbReference type="InterPro" id="IPR036942">
    <property type="entry name" value="Beta-barrel_TonB_sf"/>
</dbReference>
<dbReference type="AlphaFoldDB" id="A0A1H6V7J6"/>
<dbReference type="InterPro" id="IPR011662">
    <property type="entry name" value="Secretin/TonB_short_N"/>
</dbReference>
<evidence type="ECO:0000256" key="7">
    <source>
        <dbReference type="ARBA" id="ARBA00023077"/>
    </source>
</evidence>
<keyword evidence="5 10" id="KW-0812">Transmembrane</keyword>
<dbReference type="PANTHER" id="PTHR47234">
    <property type="match status" value="1"/>
</dbReference>
<dbReference type="SUPFAM" id="SSF56935">
    <property type="entry name" value="Porins"/>
    <property type="match status" value="1"/>
</dbReference>
<evidence type="ECO:0000313" key="16">
    <source>
        <dbReference type="Proteomes" id="UP000199420"/>
    </source>
</evidence>
<dbReference type="SMART" id="SM00965">
    <property type="entry name" value="STN"/>
    <property type="match status" value="1"/>
</dbReference>
<evidence type="ECO:0000256" key="11">
    <source>
        <dbReference type="RuleBase" id="RU003357"/>
    </source>
</evidence>
<dbReference type="PANTHER" id="PTHR47234:SF3">
    <property type="entry name" value="SECRETIN_TONB SHORT N-TERMINAL DOMAIN-CONTAINING PROTEIN"/>
    <property type="match status" value="1"/>
</dbReference>
<dbReference type="PROSITE" id="PS52016">
    <property type="entry name" value="TONB_DEPENDENT_REC_3"/>
    <property type="match status" value="1"/>
</dbReference>
<dbReference type="EMBL" id="FNYC01000004">
    <property type="protein sequence ID" value="SEJ00573.1"/>
    <property type="molecule type" value="Genomic_DNA"/>
</dbReference>
<evidence type="ECO:0000259" key="14">
    <source>
        <dbReference type="SMART" id="SM00965"/>
    </source>
</evidence>
<accession>A0A1H6V7J6</accession>
<keyword evidence="13" id="KW-0732">Signal</keyword>
<dbReference type="Proteomes" id="UP000199420">
    <property type="component" value="Unassembled WGS sequence"/>
</dbReference>
<sequence>MKTSTLRNAISVALFAATAAATGLALADGAASATSTPNQPAVADASTAIDFDLPAGTLAAALDALGSQSGLRLDYPAELVAAKQVREVRGRMSWREALGRLLQGSGLSYRQTGGGTVVIQRTQERTIPGWRAASAASAATTSPTAPAVGNLATITVTGTRIRGGTTPSPVITIGRQRIKEEGFADLGEVIRSVPQNFSGGQNPGVAAGAAAGGPSDQNITGGSGLDLRGLGPDATLTLLNGRRMSYGGFAQAVDISGIPVDAVDRIEIVPDGASAIYGSDAVGGVANVILKRDFKGVTAGARYGGATDGGLVTHEYNATVGTAWDTGGLLVAGKKSSNDPIYSDQRDYTQSMYRPSTLWQGNDLRSGLLSLHQSIGEDAELHLDALGSRRDIQTDLSYGSVYYPYQAHTHSTLVAPGLDLWLGGDWTLTLGAAIGNEKTSYAQPTVASATGVAVANSLGAYTNKSRSYEIGAEGPLFTVPGGEARLAAGVGYRDNRFLAQSLTRHTITADGGQGSRYAYAELSLPLIGPGQGSGGADRLALTGAVRTEDGDYGTVTTPKLGIIYAPSADVSLKASWGKSFKAPTLLQRYSTQTGIYYTAATFGGTGYPADATVLWLSGGNADLRPERARTWSASLAFHPEALPGLDTELTWFDIDYGERILQPITSYDVFGNSVYADFVTYGPTGAAQATALAGVSDFFNYVGTPYDASKVVAIIDGRFVNASRQRIKGIDLSGSNRFDLGAGRLTLRGSASWLHSTQTLTAAQSPYDLAGTLFHPDRTSIRVGAVWNQGGFTASLFGNYKSGVKNTADGRKGASFLTFDSALRYDTGEGRGLLGNTAFELAVQNLLNRAPPLYAVTSLAYAPYDSTNYSAVGRYLSLSVSKHW</sequence>
<evidence type="ECO:0000256" key="6">
    <source>
        <dbReference type="ARBA" id="ARBA00023004"/>
    </source>
</evidence>
<evidence type="ECO:0000256" key="10">
    <source>
        <dbReference type="PROSITE-ProRule" id="PRU01360"/>
    </source>
</evidence>
<proteinExistence type="inferred from homology"/>
<dbReference type="InterPro" id="IPR012910">
    <property type="entry name" value="Plug_dom"/>
</dbReference>
<dbReference type="Gene3D" id="2.170.130.10">
    <property type="entry name" value="TonB-dependent receptor, plug domain"/>
    <property type="match status" value="1"/>
</dbReference>
<keyword evidence="6" id="KW-0408">Iron</keyword>
<evidence type="ECO:0000256" key="3">
    <source>
        <dbReference type="ARBA" id="ARBA00022452"/>
    </source>
</evidence>
<comment type="subcellular location">
    <subcellularLocation>
        <location evidence="1 10">Cell outer membrane</location>
        <topology evidence="1 10">Multi-pass membrane protein</topology>
    </subcellularLocation>
</comment>
<keyword evidence="4" id="KW-0406">Ion transport</keyword>
<evidence type="ECO:0000256" key="9">
    <source>
        <dbReference type="ARBA" id="ARBA00023237"/>
    </source>
</evidence>
<dbReference type="InterPro" id="IPR037066">
    <property type="entry name" value="Plug_dom_sf"/>
</dbReference>
<evidence type="ECO:0000256" key="13">
    <source>
        <dbReference type="SAM" id="SignalP"/>
    </source>
</evidence>
<feature type="chain" id="PRO_5011542123" evidence="13">
    <location>
        <begin position="28"/>
        <end position="884"/>
    </location>
</feature>
<keyword evidence="9 10" id="KW-0998">Cell outer membrane</keyword>
<evidence type="ECO:0000256" key="12">
    <source>
        <dbReference type="SAM" id="MobiDB-lite"/>
    </source>
</evidence>
<dbReference type="Gene3D" id="2.40.170.20">
    <property type="entry name" value="TonB-dependent receptor, beta-barrel domain"/>
    <property type="match status" value="1"/>
</dbReference>
<evidence type="ECO:0000256" key="8">
    <source>
        <dbReference type="ARBA" id="ARBA00023136"/>
    </source>
</evidence>
<reference evidence="15 16" key="1">
    <citation type="submission" date="2016-10" db="EMBL/GenBank/DDBJ databases">
        <authorList>
            <person name="de Groot N.N."/>
        </authorList>
    </citation>
    <scope>NUCLEOTIDE SEQUENCE [LARGE SCALE GENOMIC DNA]</scope>
    <source>
        <strain evidence="15 16">DSM 26515</strain>
    </source>
</reference>
<dbReference type="InterPro" id="IPR039426">
    <property type="entry name" value="TonB-dep_rcpt-like"/>
</dbReference>
<dbReference type="Pfam" id="PF07660">
    <property type="entry name" value="STN"/>
    <property type="match status" value="1"/>
</dbReference>
<dbReference type="InterPro" id="IPR000531">
    <property type="entry name" value="Beta-barrel_TonB"/>
</dbReference>
<feature type="compositionally biased region" description="Low complexity" evidence="12">
    <location>
        <begin position="201"/>
        <end position="213"/>
    </location>
</feature>
<evidence type="ECO:0000256" key="1">
    <source>
        <dbReference type="ARBA" id="ARBA00004571"/>
    </source>
</evidence>
<evidence type="ECO:0000313" key="15">
    <source>
        <dbReference type="EMBL" id="SEJ00573.1"/>
    </source>
</evidence>
<evidence type="ECO:0000256" key="5">
    <source>
        <dbReference type="ARBA" id="ARBA00022692"/>
    </source>
</evidence>
<feature type="domain" description="Secretin/TonB short N-terminal" evidence="14">
    <location>
        <begin position="71"/>
        <end position="122"/>
    </location>
</feature>
<dbReference type="OrthoDB" id="6276154at2"/>
<evidence type="ECO:0000256" key="2">
    <source>
        <dbReference type="ARBA" id="ARBA00022448"/>
    </source>
</evidence>
<protein>
    <submittedName>
        <fullName evidence="15">Outer membrane receptor for ferrienterochelin and colicins</fullName>
    </submittedName>
</protein>
<comment type="similarity">
    <text evidence="10 11">Belongs to the TonB-dependent receptor family.</text>
</comment>
<keyword evidence="4" id="KW-0410">Iron transport</keyword>
<dbReference type="Gene3D" id="3.55.50.30">
    <property type="match status" value="1"/>
</dbReference>
<dbReference type="GO" id="GO:0009279">
    <property type="term" value="C:cell outer membrane"/>
    <property type="evidence" value="ECO:0007669"/>
    <property type="project" value="UniProtKB-SubCell"/>
</dbReference>
<keyword evidence="15" id="KW-0675">Receptor</keyword>
<name>A0A1H6V7J6_9GAMM</name>
<keyword evidence="2 10" id="KW-0813">Transport</keyword>
<dbReference type="Pfam" id="PF07715">
    <property type="entry name" value="Plug"/>
    <property type="match status" value="1"/>
</dbReference>
<feature type="region of interest" description="Disordered" evidence="12">
    <location>
        <begin position="201"/>
        <end position="226"/>
    </location>
</feature>
<keyword evidence="7 11" id="KW-0798">TonB box</keyword>